<name>A0A917SYD8_9ACTN</name>
<evidence type="ECO:0000256" key="1">
    <source>
        <dbReference type="SAM" id="Phobius"/>
    </source>
</evidence>
<dbReference type="EMBL" id="BMPI01000001">
    <property type="protein sequence ID" value="GGM03619.1"/>
    <property type="molecule type" value="Genomic_DNA"/>
</dbReference>
<reference evidence="2" key="1">
    <citation type="journal article" date="2014" name="Int. J. Syst. Evol. Microbiol.">
        <title>Complete genome sequence of Corynebacterium casei LMG S-19264T (=DSM 44701T), isolated from a smear-ripened cheese.</title>
        <authorList>
            <consortium name="US DOE Joint Genome Institute (JGI-PGF)"/>
            <person name="Walter F."/>
            <person name="Albersmeier A."/>
            <person name="Kalinowski J."/>
            <person name="Ruckert C."/>
        </authorList>
    </citation>
    <scope>NUCLEOTIDE SEQUENCE</scope>
    <source>
        <strain evidence="2">JCM 19831</strain>
    </source>
</reference>
<gene>
    <name evidence="2" type="ORF">GCM10007977_001230</name>
</gene>
<feature type="transmembrane region" description="Helical" evidence="1">
    <location>
        <begin position="79"/>
        <end position="99"/>
    </location>
</feature>
<accession>A0A917SYD8</accession>
<keyword evidence="3" id="KW-1185">Reference proteome</keyword>
<keyword evidence="1" id="KW-1133">Transmembrane helix</keyword>
<evidence type="ECO:0000313" key="2">
    <source>
        <dbReference type="EMBL" id="GGM03619.1"/>
    </source>
</evidence>
<organism evidence="2 3">
    <name type="scientific">Dactylosporangium sucinum</name>
    <dbReference type="NCBI Taxonomy" id="1424081"/>
    <lineage>
        <taxon>Bacteria</taxon>
        <taxon>Bacillati</taxon>
        <taxon>Actinomycetota</taxon>
        <taxon>Actinomycetes</taxon>
        <taxon>Micromonosporales</taxon>
        <taxon>Micromonosporaceae</taxon>
        <taxon>Dactylosporangium</taxon>
    </lineage>
</organism>
<keyword evidence="1" id="KW-0472">Membrane</keyword>
<dbReference type="AlphaFoldDB" id="A0A917SYD8"/>
<keyword evidence="1" id="KW-0812">Transmembrane</keyword>
<comment type="caution">
    <text evidence="2">The sequence shown here is derived from an EMBL/GenBank/DDBJ whole genome shotgun (WGS) entry which is preliminary data.</text>
</comment>
<sequence length="107" mass="11494">MRLCNCPKSVFTICLTTRRVCCRVGAGRTRVCPGSPIQLCALSDVIRNIGRCATLGRPRTDASVRNTAGPVRTMVSYRWAAFLAANVAACASVYLFGVASTSTQTYL</sequence>
<proteinExistence type="predicted"/>
<protein>
    <submittedName>
        <fullName evidence="2">Uncharacterized protein</fullName>
    </submittedName>
</protein>
<evidence type="ECO:0000313" key="3">
    <source>
        <dbReference type="Proteomes" id="UP000642070"/>
    </source>
</evidence>
<reference evidence="2" key="2">
    <citation type="submission" date="2020-09" db="EMBL/GenBank/DDBJ databases">
        <authorList>
            <person name="Sun Q."/>
            <person name="Ohkuma M."/>
        </authorList>
    </citation>
    <scope>NUCLEOTIDE SEQUENCE</scope>
    <source>
        <strain evidence="2">JCM 19831</strain>
    </source>
</reference>
<dbReference type="Proteomes" id="UP000642070">
    <property type="component" value="Unassembled WGS sequence"/>
</dbReference>